<feature type="region of interest" description="Disordered" evidence="2">
    <location>
        <begin position="135"/>
        <end position="175"/>
    </location>
</feature>
<gene>
    <name evidence="4" type="ORF">EDB81DRAFT_444602</name>
</gene>
<organism evidence="4 5">
    <name type="scientific">Dactylonectria macrodidyma</name>
    <dbReference type="NCBI Taxonomy" id="307937"/>
    <lineage>
        <taxon>Eukaryota</taxon>
        <taxon>Fungi</taxon>
        <taxon>Dikarya</taxon>
        <taxon>Ascomycota</taxon>
        <taxon>Pezizomycotina</taxon>
        <taxon>Sordariomycetes</taxon>
        <taxon>Hypocreomycetidae</taxon>
        <taxon>Hypocreales</taxon>
        <taxon>Nectriaceae</taxon>
        <taxon>Dactylonectria</taxon>
    </lineage>
</organism>
<feature type="compositionally biased region" description="Low complexity" evidence="2">
    <location>
        <begin position="328"/>
        <end position="337"/>
    </location>
</feature>
<evidence type="ECO:0000259" key="3">
    <source>
        <dbReference type="PROSITE" id="PS50048"/>
    </source>
</evidence>
<accession>A0A9P9JDH5</accession>
<keyword evidence="1" id="KW-0539">Nucleus</keyword>
<dbReference type="CDD" id="cd00067">
    <property type="entry name" value="GAL4"/>
    <property type="match status" value="1"/>
</dbReference>
<keyword evidence="5" id="KW-1185">Reference proteome</keyword>
<proteinExistence type="predicted"/>
<evidence type="ECO:0000256" key="1">
    <source>
        <dbReference type="ARBA" id="ARBA00023242"/>
    </source>
</evidence>
<dbReference type="AlphaFoldDB" id="A0A9P9JDH5"/>
<dbReference type="SUPFAM" id="SSF57701">
    <property type="entry name" value="Zn2/Cys6 DNA-binding domain"/>
    <property type="match status" value="1"/>
</dbReference>
<reference evidence="4" key="1">
    <citation type="journal article" date="2021" name="Nat. Commun.">
        <title>Genetic determinants of endophytism in the Arabidopsis root mycobiome.</title>
        <authorList>
            <person name="Mesny F."/>
            <person name="Miyauchi S."/>
            <person name="Thiergart T."/>
            <person name="Pickel B."/>
            <person name="Atanasova L."/>
            <person name="Karlsson M."/>
            <person name="Huettel B."/>
            <person name="Barry K.W."/>
            <person name="Haridas S."/>
            <person name="Chen C."/>
            <person name="Bauer D."/>
            <person name="Andreopoulos W."/>
            <person name="Pangilinan J."/>
            <person name="LaButti K."/>
            <person name="Riley R."/>
            <person name="Lipzen A."/>
            <person name="Clum A."/>
            <person name="Drula E."/>
            <person name="Henrissat B."/>
            <person name="Kohler A."/>
            <person name="Grigoriev I.V."/>
            <person name="Martin F.M."/>
            <person name="Hacquard S."/>
        </authorList>
    </citation>
    <scope>NUCLEOTIDE SEQUENCE</scope>
    <source>
        <strain evidence="4">MPI-CAGE-AT-0147</strain>
    </source>
</reference>
<evidence type="ECO:0000313" key="4">
    <source>
        <dbReference type="EMBL" id="KAH7153073.1"/>
    </source>
</evidence>
<dbReference type="Gene3D" id="4.10.240.10">
    <property type="entry name" value="Zn(2)-C6 fungal-type DNA-binding domain"/>
    <property type="match status" value="1"/>
</dbReference>
<dbReference type="Proteomes" id="UP000738349">
    <property type="component" value="Unassembled WGS sequence"/>
</dbReference>
<dbReference type="InterPro" id="IPR036864">
    <property type="entry name" value="Zn2-C6_fun-type_DNA-bd_sf"/>
</dbReference>
<dbReference type="PROSITE" id="PS50048">
    <property type="entry name" value="ZN2_CY6_FUNGAL_2"/>
    <property type="match status" value="1"/>
</dbReference>
<evidence type="ECO:0000256" key="2">
    <source>
        <dbReference type="SAM" id="MobiDB-lite"/>
    </source>
</evidence>
<feature type="region of interest" description="Disordered" evidence="2">
    <location>
        <begin position="328"/>
        <end position="347"/>
    </location>
</feature>
<sequence>MDCNPKILVQQPPASRPSEKPPKAPQKPPNVSGPTSPPARSDRLIIIHRGGISNCATCPEQPHSLAIILSSLVVKSPNKQMHSPSPVPHPNQVRSACQRCRRQKLRCVRLAAATTSSPPSSSCARCSRLGLSCESGSQRRIGRPTKRDTARVKASGPGPSADEMPFLDSLPDDDGTAPSSDWAVAFNAQFGLGCPETMPLESWPRIQDVELPLPVPELSSCQVVLPSISDFETLSRLNVDVRKGLEYIERYKVQPTFSFFICATHDGIDGMNGYKNAQMLMTHVQQFLDIIKALHRQLGTRITPAQANPPSPNPFTLALDPSIIGSGTPSPTGVSSTRASPGDDSPLSATHDAPTLLLVISCYVQLIKHIETALKIVYDSVNNPVEEVVVGAPMSYADVPVIHVSTQFILFCELLTHAIAQVNLVLGLPSPWSGRSAWTGLLRHERYRNLLNAELGSVEGAWTTRPAKLLEKTRKTKEIFVELSMLGLDS</sequence>
<evidence type="ECO:0000313" key="5">
    <source>
        <dbReference type="Proteomes" id="UP000738349"/>
    </source>
</evidence>
<comment type="caution">
    <text evidence="4">The sequence shown here is derived from an EMBL/GenBank/DDBJ whole genome shotgun (WGS) entry which is preliminary data.</text>
</comment>
<dbReference type="InterPro" id="IPR001138">
    <property type="entry name" value="Zn2Cys6_DnaBD"/>
</dbReference>
<feature type="region of interest" description="Disordered" evidence="2">
    <location>
        <begin position="1"/>
        <end position="41"/>
    </location>
</feature>
<dbReference type="GO" id="GO:0008270">
    <property type="term" value="F:zinc ion binding"/>
    <property type="evidence" value="ECO:0007669"/>
    <property type="project" value="InterPro"/>
</dbReference>
<name>A0A9P9JDH5_9HYPO</name>
<protein>
    <recommendedName>
        <fullName evidence="3">Zn(2)-C6 fungal-type domain-containing protein</fullName>
    </recommendedName>
</protein>
<dbReference type="OrthoDB" id="4222821at2759"/>
<feature type="domain" description="Zn(2)-C6 fungal-type" evidence="3">
    <location>
        <begin position="96"/>
        <end position="133"/>
    </location>
</feature>
<dbReference type="EMBL" id="JAGMUV010000006">
    <property type="protein sequence ID" value="KAH7153073.1"/>
    <property type="molecule type" value="Genomic_DNA"/>
</dbReference>
<dbReference type="GO" id="GO:0000981">
    <property type="term" value="F:DNA-binding transcription factor activity, RNA polymerase II-specific"/>
    <property type="evidence" value="ECO:0007669"/>
    <property type="project" value="InterPro"/>
</dbReference>